<feature type="non-terminal residue" evidence="1">
    <location>
        <position position="1"/>
    </location>
</feature>
<organism evidence="1 2">
    <name type="scientific">Brachionus plicatilis</name>
    <name type="common">Marine rotifer</name>
    <name type="synonym">Brachionus muelleri</name>
    <dbReference type="NCBI Taxonomy" id="10195"/>
    <lineage>
        <taxon>Eukaryota</taxon>
        <taxon>Metazoa</taxon>
        <taxon>Spiralia</taxon>
        <taxon>Gnathifera</taxon>
        <taxon>Rotifera</taxon>
        <taxon>Eurotatoria</taxon>
        <taxon>Monogononta</taxon>
        <taxon>Pseudotrocha</taxon>
        <taxon>Ploima</taxon>
        <taxon>Brachionidae</taxon>
        <taxon>Brachionus</taxon>
    </lineage>
</organism>
<reference evidence="1 2" key="1">
    <citation type="journal article" date="2018" name="Sci. Rep.">
        <title>Genomic signatures of local adaptation to the degree of environmental predictability in rotifers.</title>
        <authorList>
            <person name="Franch-Gras L."/>
            <person name="Hahn C."/>
            <person name="Garcia-Roger E.M."/>
            <person name="Carmona M.J."/>
            <person name="Serra M."/>
            <person name="Gomez A."/>
        </authorList>
    </citation>
    <scope>NUCLEOTIDE SEQUENCE [LARGE SCALE GENOMIC DNA]</scope>
    <source>
        <strain evidence="1">HYR1</strain>
    </source>
</reference>
<dbReference type="Proteomes" id="UP000276133">
    <property type="component" value="Unassembled WGS sequence"/>
</dbReference>
<dbReference type="EMBL" id="REGN01001172">
    <property type="protein sequence ID" value="RNA36516.1"/>
    <property type="molecule type" value="Genomic_DNA"/>
</dbReference>
<keyword evidence="2" id="KW-1185">Reference proteome</keyword>
<protein>
    <submittedName>
        <fullName evidence="1">Uncharacterized protein</fullName>
    </submittedName>
</protein>
<dbReference type="AlphaFoldDB" id="A0A3M7SLA4"/>
<gene>
    <name evidence="1" type="ORF">BpHYR1_053871</name>
</gene>
<sequence length="130" mass="15253">TVEKKSDKSVFEEVGELAGKKHFLIIKKSINKVNKIKQFFHFKPGEVLSSFVTLANSKRLKHRLYKVKTTSLINFKYKSIDHLQKKSKKIKNRLANNSHFFLHLNVIRLTTMFATTMFHKSTIITIYLKK</sequence>
<evidence type="ECO:0000313" key="2">
    <source>
        <dbReference type="Proteomes" id="UP000276133"/>
    </source>
</evidence>
<accession>A0A3M7SLA4</accession>
<proteinExistence type="predicted"/>
<evidence type="ECO:0000313" key="1">
    <source>
        <dbReference type="EMBL" id="RNA36516.1"/>
    </source>
</evidence>
<name>A0A3M7SLA4_BRAPC</name>
<comment type="caution">
    <text evidence="1">The sequence shown here is derived from an EMBL/GenBank/DDBJ whole genome shotgun (WGS) entry which is preliminary data.</text>
</comment>